<comment type="similarity">
    <text evidence="2">Belongs to the TonB family.</text>
</comment>
<evidence type="ECO:0000256" key="3">
    <source>
        <dbReference type="ARBA" id="ARBA00022448"/>
    </source>
</evidence>
<evidence type="ECO:0000313" key="13">
    <source>
        <dbReference type="Proteomes" id="UP000886851"/>
    </source>
</evidence>
<dbReference type="GO" id="GO:0055085">
    <property type="term" value="P:transmembrane transport"/>
    <property type="evidence" value="ECO:0007669"/>
    <property type="project" value="InterPro"/>
</dbReference>
<keyword evidence="8 10" id="KW-1133">Transmembrane helix</keyword>
<dbReference type="PANTHER" id="PTHR33446">
    <property type="entry name" value="PROTEIN TONB-RELATED"/>
    <property type="match status" value="1"/>
</dbReference>
<protein>
    <submittedName>
        <fullName evidence="12">Energy transducer TonB</fullName>
    </submittedName>
</protein>
<dbReference type="GO" id="GO:0098797">
    <property type="term" value="C:plasma membrane protein complex"/>
    <property type="evidence" value="ECO:0007669"/>
    <property type="project" value="TreeGrafter"/>
</dbReference>
<dbReference type="Gene3D" id="3.30.1150.10">
    <property type="match status" value="1"/>
</dbReference>
<reference evidence="12" key="1">
    <citation type="journal article" date="2021" name="PeerJ">
        <title>Extensive microbial diversity within the chicken gut microbiome revealed by metagenomics and culture.</title>
        <authorList>
            <person name="Gilroy R."/>
            <person name="Ravi A."/>
            <person name="Getino M."/>
            <person name="Pursley I."/>
            <person name="Horton D.L."/>
            <person name="Alikhan N.F."/>
            <person name="Baker D."/>
            <person name="Gharbi K."/>
            <person name="Hall N."/>
            <person name="Watson M."/>
            <person name="Adriaenssens E.M."/>
            <person name="Foster-Nyarko E."/>
            <person name="Jarju S."/>
            <person name="Secka A."/>
            <person name="Antonio M."/>
            <person name="Oren A."/>
            <person name="Chaudhuri R.R."/>
            <person name="La Ragione R."/>
            <person name="Hildebrand F."/>
            <person name="Pallen M.J."/>
        </authorList>
    </citation>
    <scope>NUCLEOTIDE SEQUENCE</scope>
    <source>
        <strain evidence="12">Gambia2-208</strain>
    </source>
</reference>
<evidence type="ECO:0000256" key="8">
    <source>
        <dbReference type="ARBA" id="ARBA00022989"/>
    </source>
</evidence>
<dbReference type="EMBL" id="DXCV01000046">
    <property type="protein sequence ID" value="HIY88337.1"/>
    <property type="molecule type" value="Genomic_DNA"/>
</dbReference>
<keyword evidence="6 10" id="KW-0812">Transmembrane</keyword>
<keyword evidence="9 10" id="KW-0472">Membrane</keyword>
<gene>
    <name evidence="12" type="ORF">H9824_06510</name>
</gene>
<organism evidence="12 13">
    <name type="scientific">Candidatus Bacteroides pullicola</name>
    <dbReference type="NCBI Taxonomy" id="2838475"/>
    <lineage>
        <taxon>Bacteria</taxon>
        <taxon>Pseudomonadati</taxon>
        <taxon>Bacteroidota</taxon>
        <taxon>Bacteroidia</taxon>
        <taxon>Bacteroidales</taxon>
        <taxon>Bacteroidaceae</taxon>
        <taxon>Bacteroides</taxon>
    </lineage>
</organism>
<keyword evidence="3" id="KW-0813">Transport</keyword>
<name>A0A9D1ZLK2_9BACE</name>
<comment type="caution">
    <text evidence="12">The sequence shown here is derived from an EMBL/GenBank/DDBJ whole genome shotgun (WGS) entry which is preliminary data.</text>
</comment>
<dbReference type="InterPro" id="IPR006260">
    <property type="entry name" value="TonB/TolA_C"/>
</dbReference>
<accession>A0A9D1ZLK2</accession>
<dbReference type="Pfam" id="PF03544">
    <property type="entry name" value="TonB_C"/>
    <property type="match status" value="1"/>
</dbReference>
<keyword evidence="5" id="KW-0997">Cell inner membrane</keyword>
<evidence type="ECO:0000256" key="2">
    <source>
        <dbReference type="ARBA" id="ARBA00006555"/>
    </source>
</evidence>
<evidence type="ECO:0000256" key="4">
    <source>
        <dbReference type="ARBA" id="ARBA00022475"/>
    </source>
</evidence>
<proteinExistence type="inferred from homology"/>
<evidence type="ECO:0000256" key="7">
    <source>
        <dbReference type="ARBA" id="ARBA00022927"/>
    </source>
</evidence>
<comment type="subcellular location">
    <subcellularLocation>
        <location evidence="1">Cell inner membrane</location>
        <topology evidence="1">Single-pass membrane protein</topology>
        <orientation evidence="1">Periplasmic side</orientation>
    </subcellularLocation>
</comment>
<evidence type="ECO:0000256" key="10">
    <source>
        <dbReference type="SAM" id="Phobius"/>
    </source>
</evidence>
<dbReference type="Proteomes" id="UP000886851">
    <property type="component" value="Unassembled WGS sequence"/>
</dbReference>
<dbReference type="GO" id="GO:0015031">
    <property type="term" value="P:protein transport"/>
    <property type="evidence" value="ECO:0007669"/>
    <property type="project" value="UniProtKB-KW"/>
</dbReference>
<dbReference type="PANTHER" id="PTHR33446:SF2">
    <property type="entry name" value="PROTEIN TONB"/>
    <property type="match status" value="1"/>
</dbReference>
<sequence length="333" mass="36850">MDNYNNSSKSNKGTNPIVSKGFIIFVIIALLIDGVILLLTMRNSAEETVGEFSNDTVAVEGINESIHEDETVNEDMASKEETTTVARWKKYMLTGNLTDDKGKYPIELTFVVDEQANEISNAIYTNVNLGGKIRMSGEMSGDNFIFTGKDGRNKFRMTFDKYSYRGVATDGPKKLELIFNSTGIFGLDSPPKDDNTDMQLSTENVKEENIETEETSIPDQQAIVSDDNLYAVSDVNVAPQFLNGGHAGLMQYIAQNIQYPNSGGNIQGRVVVRFVIEKNGSVSDLQVEKSLNEAFDKEACRVVETTNGKWQPAQKNGNAVRTTYTLPITFRAN</sequence>
<feature type="domain" description="TonB C-terminal" evidence="11">
    <location>
        <begin position="265"/>
        <end position="331"/>
    </location>
</feature>
<evidence type="ECO:0000259" key="11">
    <source>
        <dbReference type="Pfam" id="PF03544"/>
    </source>
</evidence>
<feature type="transmembrane region" description="Helical" evidence="10">
    <location>
        <begin position="21"/>
        <end position="41"/>
    </location>
</feature>
<evidence type="ECO:0000256" key="9">
    <source>
        <dbReference type="ARBA" id="ARBA00023136"/>
    </source>
</evidence>
<dbReference type="NCBIfam" id="TIGR01352">
    <property type="entry name" value="tonB_Cterm"/>
    <property type="match status" value="1"/>
</dbReference>
<reference evidence="12" key="2">
    <citation type="submission" date="2021-04" db="EMBL/GenBank/DDBJ databases">
        <authorList>
            <person name="Gilroy R."/>
        </authorList>
    </citation>
    <scope>NUCLEOTIDE SEQUENCE</scope>
    <source>
        <strain evidence="12">Gambia2-208</strain>
    </source>
</reference>
<keyword evidence="4" id="KW-1003">Cell membrane</keyword>
<evidence type="ECO:0000256" key="1">
    <source>
        <dbReference type="ARBA" id="ARBA00004383"/>
    </source>
</evidence>
<dbReference type="SUPFAM" id="SSF74653">
    <property type="entry name" value="TolA/TonB C-terminal domain"/>
    <property type="match status" value="1"/>
</dbReference>
<keyword evidence="7" id="KW-0653">Protein transport</keyword>
<evidence type="ECO:0000313" key="12">
    <source>
        <dbReference type="EMBL" id="HIY88337.1"/>
    </source>
</evidence>
<dbReference type="GO" id="GO:0031992">
    <property type="term" value="F:energy transducer activity"/>
    <property type="evidence" value="ECO:0007669"/>
    <property type="project" value="TreeGrafter"/>
</dbReference>
<dbReference type="InterPro" id="IPR051045">
    <property type="entry name" value="TonB-dependent_transducer"/>
</dbReference>
<evidence type="ECO:0000256" key="6">
    <source>
        <dbReference type="ARBA" id="ARBA00022692"/>
    </source>
</evidence>
<evidence type="ECO:0000256" key="5">
    <source>
        <dbReference type="ARBA" id="ARBA00022519"/>
    </source>
</evidence>
<dbReference type="InterPro" id="IPR037682">
    <property type="entry name" value="TonB_C"/>
</dbReference>
<dbReference type="AlphaFoldDB" id="A0A9D1ZLK2"/>